<dbReference type="Pfam" id="PF01636">
    <property type="entry name" value="APH"/>
    <property type="match status" value="1"/>
</dbReference>
<dbReference type="InterPro" id="IPR051678">
    <property type="entry name" value="AGP_Transferase"/>
</dbReference>
<protein>
    <submittedName>
        <fullName evidence="2">Aminoglycoside phosphotransferase</fullName>
    </submittedName>
</protein>
<feature type="domain" description="Aminoglycoside phosphotransferase" evidence="1">
    <location>
        <begin position="41"/>
        <end position="237"/>
    </location>
</feature>
<dbReference type="RefSeq" id="WP_184201583.1">
    <property type="nucleotide sequence ID" value="NZ_JACHGW010000004.1"/>
</dbReference>
<organism evidence="2 3">
    <name type="scientific">Armatimonas rosea</name>
    <dbReference type="NCBI Taxonomy" id="685828"/>
    <lineage>
        <taxon>Bacteria</taxon>
        <taxon>Bacillati</taxon>
        <taxon>Armatimonadota</taxon>
        <taxon>Armatimonadia</taxon>
        <taxon>Armatimonadales</taxon>
        <taxon>Armatimonadaceae</taxon>
        <taxon>Armatimonas</taxon>
    </lineage>
</organism>
<dbReference type="SUPFAM" id="SSF56112">
    <property type="entry name" value="Protein kinase-like (PK-like)"/>
    <property type="match status" value="1"/>
</dbReference>
<dbReference type="Gene3D" id="3.90.1200.10">
    <property type="match status" value="1"/>
</dbReference>
<dbReference type="Proteomes" id="UP000520814">
    <property type="component" value="Unassembled WGS sequence"/>
</dbReference>
<dbReference type="InterPro" id="IPR011009">
    <property type="entry name" value="Kinase-like_dom_sf"/>
</dbReference>
<evidence type="ECO:0000259" key="1">
    <source>
        <dbReference type="Pfam" id="PF01636"/>
    </source>
</evidence>
<comment type="caution">
    <text evidence="2">The sequence shown here is derived from an EMBL/GenBank/DDBJ whole genome shotgun (WGS) entry which is preliminary data.</text>
</comment>
<keyword evidence="2" id="KW-0808">Transferase</keyword>
<dbReference type="InterPro" id="IPR002575">
    <property type="entry name" value="Aminoglycoside_PTrfase"/>
</dbReference>
<sequence>MHLDRILSLGPLAFQGENARVSRVVTAGGEIWILKAGGTVREGEVVAALAAHQPLVPAFFGESAQGLLFSELPGQNLAEVFAQPSRHHARLAHALGEALRQIHAWEPPLEKQTTSWREAALARVRATALAHAGERIAYNFSPFSGHEYGALAAWVEAESAKTPPALAFCHGDACLPNFLTDGGTITGIVDWGDGGWADPRFDLATALWSLRRNGAPECQDDFLVGYGWEGGTESLALFEAVYTLWE</sequence>
<dbReference type="AlphaFoldDB" id="A0A7W9STP1"/>
<accession>A0A7W9STP1</accession>
<keyword evidence="3" id="KW-1185">Reference proteome</keyword>
<dbReference type="PANTHER" id="PTHR21310:SF41">
    <property type="entry name" value="3'-PHOSPHOTRANSFERASE, PUTATIVE-RELATED"/>
    <property type="match status" value="1"/>
</dbReference>
<proteinExistence type="predicted"/>
<name>A0A7W9STP1_ARMRO</name>
<dbReference type="EMBL" id="JACHGW010000004">
    <property type="protein sequence ID" value="MBB6052476.1"/>
    <property type="molecule type" value="Genomic_DNA"/>
</dbReference>
<dbReference type="GO" id="GO:0016740">
    <property type="term" value="F:transferase activity"/>
    <property type="evidence" value="ECO:0007669"/>
    <property type="project" value="UniProtKB-KW"/>
</dbReference>
<evidence type="ECO:0000313" key="2">
    <source>
        <dbReference type="EMBL" id="MBB6052476.1"/>
    </source>
</evidence>
<gene>
    <name evidence="2" type="ORF">HNQ39_004297</name>
</gene>
<evidence type="ECO:0000313" key="3">
    <source>
        <dbReference type="Proteomes" id="UP000520814"/>
    </source>
</evidence>
<dbReference type="PANTHER" id="PTHR21310">
    <property type="entry name" value="AMINOGLYCOSIDE PHOSPHOTRANSFERASE-RELATED-RELATED"/>
    <property type="match status" value="1"/>
</dbReference>
<reference evidence="2 3" key="1">
    <citation type="submission" date="2020-08" db="EMBL/GenBank/DDBJ databases">
        <title>Genomic Encyclopedia of Type Strains, Phase IV (KMG-IV): sequencing the most valuable type-strain genomes for metagenomic binning, comparative biology and taxonomic classification.</title>
        <authorList>
            <person name="Goeker M."/>
        </authorList>
    </citation>
    <scope>NUCLEOTIDE SEQUENCE [LARGE SCALE GENOMIC DNA]</scope>
    <source>
        <strain evidence="2 3">DSM 23562</strain>
    </source>
</reference>